<feature type="region of interest" description="Disordered" evidence="1">
    <location>
        <begin position="1"/>
        <end position="41"/>
    </location>
</feature>
<feature type="compositionally biased region" description="Basic and acidic residues" evidence="1">
    <location>
        <begin position="16"/>
        <end position="28"/>
    </location>
</feature>
<feature type="compositionally biased region" description="Basic and acidic residues" evidence="1">
    <location>
        <begin position="116"/>
        <end position="126"/>
    </location>
</feature>
<comment type="caution">
    <text evidence="3">The sequence shown here is derived from an EMBL/GenBank/DDBJ whole genome shotgun (WGS) entry which is preliminary data.</text>
</comment>
<protein>
    <submittedName>
        <fullName evidence="3">Uncharacterized protein</fullName>
    </submittedName>
</protein>
<dbReference type="RefSeq" id="WP_015339728.1">
    <property type="nucleotide sequence ID" value="NZ_JAADZA010000025.1"/>
</dbReference>
<evidence type="ECO:0000313" key="2">
    <source>
        <dbReference type="EMBL" id="MBB6492847.1"/>
    </source>
</evidence>
<gene>
    <name evidence="2" type="ORF">GGD45_003255</name>
    <name evidence="3" type="ORF">GXW80_20440</name>
</gene>
<proteinExistence type="predicted"/>
<dbReference type="EMBL" id="JACHBF010000008">
    <property type="protein sequence ID" value="MBB6492847.1"/>
    <property type="molecule type" value="Genomic_DNA"/>
</dbReference>
<dbReference type="Proteomes" id="UP000526625">
    <property type="component" value="Unassembled WGS sequence"/>
</dbReference>
<evidence type="ECO:0000313" key="5">
    <source>
        <dbReference type="Proteomes" id="UP000526625"/>
    </source>
</evidence>
<keyword evidence="5" id="KW-1185">Reference proteome</keyword>
<accession>A0A6P1CCU2</accession>
<name>A0A6P1CCU2_RHITR</name>
<dbReference type="Proteomes" id="UP000471190">
    <property type="component" value="Unassembled WGS sequence"/>
</dbReference>
<evidence type="ECO:0000313" key="4">
    <source>
        <dbReference type="Proteomes" id="UP000471190"/>
    </source>
</evidence>
<evidence type="ECO:0000313" key="3">
    <source>
        <dbReference type="EMBL" id="NEV13365.1"/>
    </source>
</evidence>
<reference evidence="3 4" key="1">
    <citation type="submission" date="2020-02" db="EMBL/GenBank/DDBJ databases">
        <title>Draft genome sequence of Rhizobium tropici.</title>
        <authorList>
            <person name="Khayi S."/>
            <person name="Jemo M."/>
        </authorList>
    </citation>
    <scope>NUCLEOTIDE SEQUENCE [LARGE SCALE GENOMIC DNA]</scope>
    <source>
        <strain evidence="3 4">A12</strain>
    </source>
</reference>
<reference evidence="2 5" key="2">
    <citation type="submission" date="2020-08" db="EMBL/GenBank/DDBJ databases">
        <title>Genomic Encyclopedia of Type Strains, Phase IV (KMG-V): Genome sequencing to study the core and pangenomes of soil and plant-associated prokaryotes.</title>
        <authorList>
            <person name="Whitman W."/>
        </authorList>
    </citation>
    <scope>NUCLEOTIDE SEQUENCE [LARGE SCALE GENOMIC DNA]</scope>
    <source>
        <strain evidence="2 5">SEMIA 4059</strain>
    </source>
</reference>
<dbReference type="EMBL" id="JAADZA010000025">
    <property type="protein sequence ID" value="NEV13365.1"/>
    <property type="molecule type" value="Genomic_DNA"/>
</dbReference>
<feature type="region of interest" description="Disordered" evidence="1">
    <location>
        <begin position="105"/>
        <end position="132"/>
    </location>
</feature>
<dbReference type="AlphaFoldDB" id="A0A6P1CCU2"/>
<sequence length="132" mass="14373">MPRPRTPRSKAAVTGADKKNKGRFEARNEPLVSDDLGDPPDWIVDGETNKAREAWQTLRKEIPWLNSSHRILVATASNILGRMIAGQDCGVQAMNLLRQCLGQMGATPADASKAGAKPDGESKDPADEFFDE</sequence>
<evidence type="ECO:0000256" key="1">
    <source>
        <dbReference type="SAM" id="MobiDB-lite"/>
    </source>
</evidence>
<organism evidence="3 4">
    <name type="scientific">Rhizobium tropici</name>
    <dbReference type="NCBI Taxonomy" id="398"/>
    <lineage>
        <taxon>Bacteria</taxon>
        <taxon>Pseudomonadati</taxon>
        <taxon>Pseudomonadota</taxon>
        <taxon>Alphaproteobacteria</taxon>
        <taxon>Hyphomicrobiales</taxon>
        <taxon>Rhizobiaceae</taxon>
        <taxon>Rhizobium/Agrobacterium group</taxon>
        <taxon>Rhizobium</taxon>
    </lineage>
</organism>